<organism evidence="3 4">
    <name type="scientific">Ridgeia piscesae</name>
    <name type="common">Tubeworm</name>
    <dbReference type="NCBI Taxonomy" id="27915"/>
    <lineage>
        <taxon>Eukaryota</taxon>
        <taxon>Metazoa</taxon>
        <taxon>Spiralia</taxon>
        <taxon>Lophotrochozoa</taxon>
        <taxon>Annelida</taxon>
        <taxon>Polychaeta</taxon>
        <taxon>Sedentaria</taxon>
        <taxon>Canalipalpata</taxon>
        <taxon>Sabellida</taxon>
        <taxon>Siboglinidae</taxon>
        <taxon>Ridgeia</taxon>
    </lineage>
</organism>
<sequence>MKIDKAVRSGMEPDSSFQAHECRVLYTSSFYDKARKKLQQAEMTSDLATEAEEETPKKDKKATAHPDGITSTTSEFIAFTSTTSEFIAITSIMPEFVAFTTPSSMWSDQPSHTNFSIRKMLTLLEELKQQGRQTQALLRQILNSQGAASKDTVQAELQDDVVFPLGSVDAMREMESLLCRQEIYRRVLAFLGTVGGESTRDTVRRTMRLVLSTHLAQQLNWIGKGNTKTAFSNTKIQLIITKAVRFNAASVKATDADIEAVMNDWLRYAKDRDGGRRRRAAANTQQENRDGDF</sequence>
<evidence type="ECO:0000313" key="3">
    <source>
        <dbReference type="EMBL" id="KAK2184206.1"/>
    </source>
</evidence>
<dbReference type="AlphaFoldDB" id="A0AAD9UCG4"/>
<feature type="domain" description="DUF4806" evidence="2">
    <location>
        <begin position="159"/>
        <end position="236"/>
    </location>
</feature>
<dbReference type="PANTHER" id="PTHR34153">
    <property type="entry name" value="SI:CH211-262H13.3-RELATED-RELATED"/>
    <property type="match status" value="1"/>
</dbReference>
<name>A0AAD9UCG4_RIDPI</name>
<dbReference type="Pfam" id="PF16064">
    <property type="entry name" value="DUF4806"/>
    <property type="match status" value="1"/>
</dbReference>
<keyword evidence="4" id="KW-1185">Reference proteome</keyword>
<evidence type="ECO:0000256" key="1">
    <source>
        <dbReference type="SAM" id="MobiDB-lite"/>
    </source>
</evidence>
<evidence type="ECO:0000313" key="4">
    <source>
        <dbReference type="Proteomes" id="UP001209878"/>
    </source>
</evidence>
<feature type="region of interest" description="Disordered" evidence="1">
    <location>
        <begin position="42"/>
        <end position="67"/>
    </location>
</feature>
<feature type="compositionally biased region" description="Basic and acidic residues" evidence="1">
    <location>
        <begin position="54"/>
        <end position="64"/>
    </location>
</feature>
<protein>
    <recommendedName>
        <fullName evidence="2">DUF4806 domain-containing protein</fullName>
    </recommendedName>
</protein>
<dbReference type="Proteomes" id="UP001209878">
    <property type="component" value="Unassembled WGS sequence"/>
</dbReference>
<evidence type="ECO:0000259" key="2">
    <source>
        <dbReference type="Pfam" id="PF16064"/>
    </source>
</evidence>
<gene>
    <name evidence="3" type="ORF">NP493_278g03094</name>
</gene>
<comment type="caution">
    <text evidence="3">The sequence shown here is derived from an EMBL/GenBank/DDBJ whole genome shotgun (WGS) entry which is preliminary data.</text>
</comment>
<dbReference type="InterPro" id="IPR032071">
    <property type="entry name" value="DUF4806"/>
</dbReference>
<reference evidence="3" key="1">
    <citation type="journal article" date="2023" name="Mol. Biol. Evol.">
        <title>Third-Generation Sequencing Reveals the Adaptive Role of the Epigenome in Three Deep-Sea Polychaetes.</title>
        <authorList>
            <person name="Perez M."/>
            <person name="Aroh O."/>
            <person name="Sun Y."/>
            <person name="Lan Y."/>
            <person name="Juniper S.K."/>
            <person name="Young C.R."/>
            <person name="Angers B."/>
            <person name="Qian P.Y."/>
        </authorList>
    </citation>
    <scope>NUCLEOTIDE SEQUENCE</scope>
    <source>
        <strain evidence="3">R07B-5</strain>
    </source>
</reference>
<accession>A0AAD9UCG4</accession>
<dbReference type="PANTHER" id="PTHR34153:SF2">
    <property type="entry name" value="SI:CH211-262H13.3-RELATED"/>
    <property type="match status" value="1"/>
</dbReference>
<proteinExistence type="predicted"/>
<dbReference type="EMBL" id="JAODUO010000277">
    <property type="protein sequence ID" value="KAK2184206.1"/>
    <property type="molecule type" value="Genomic_DNA"/>
</dbReference>